<dbReference type="EMBL" id="CAACYE010000005">
    <property type="protein sequence ID" value="VFA87609.1"/>
    <property type="molecule type" value="Genomic_DNA"/>
</dbReference>
<dbReference type="RefSeq" id="WP_428993563.1">
    <property type="nucleotide sequence ID" value="NZ_CAACYE020000001.1"/>
</dbReference>
<protein>
    <recommendedName>
        <fullName evidence="3">Tetratricopeptide repeat protein</fullName>
    </recommendedName>
</protein>
<name>A0A449H8S2_NOCFR</name>
<sequence length="172" mass="18306">MTDTVMTAIIDAVERGRAGDRDAARTALTDLWRTLGPHGDPLHRCTLAHHLADLQPDAAQALVWNVRALDAADCLTDERAQAHHPGLTVAGFYPSLHLNLADDYRRLGAFDAALRELAAARTHLSELGDDTYGALIRTALAEVEQAVLASDTTPRGSGSSPVSGEPPRRAGA</sequence>
<accession>A0A449H8S2</accession>
<dbReference type="AlphaFoldDB" id="A0A449H8S2"/>
<feature type="compositionally biased region" description="Low complexity" evidence="1">
    <location>
        <begin position="154"/>
        <end position="165"/>
    </location>
</feature>
<evidence type="ECO:0000313" key="2">
    <source>
        <dbReference type="EMBL" id="VFA87609.1"/>
    </source>
</evidence>
<gene>
    <name evidence="2" type="ORF">NCTC1935_05496</name>
</gene>
<organism evidence="2">
    <name type="scientific">Nocardia farcinica</name>
    <dbReference type="NCBI Taxonomy" id="37329"/>
    <lineage>
        <taxon>Bacteria</taxon>
        <taxon>Bacillati</taxon>
        <taxon>Actinomycetota</taxon>
        <taxon>Actinomycetes</taxon>
        <taxon>Mycobacteriales</taxon>
        <taxon>Nocardiaceae</taxon>
        <taxon>Nocardia</taxon>
    </lineage>
</organism>
<evidence type="ECO:0008006" key="3">
    <source>
        <dbReference type="Google" id="ProtNLM"/>
    </source>
</evidence>
<reference evidence="2" key="1">
    <citation type="submission" date="2019-02" db="EMBL/GenBank/DDBJ databases">
        <authorList>
            <consortium name="Pathogen Informatics"/>
        </authorList>
    </citation>
    <scope>NUCLEOTIDE SEQUENCE</scope>
    <source>
        <strain evidence="2">3012STDY6733949</strain>
    </source>
</reference>
<proteinExistence type="predicted"/>
<evidence type="ECO:0000256" key="1">
    <source>
        <dbReference type="SAM" id="MobiDB-lite"/>
    </source>
</evidence>
<feature type="region of interest" description="Disordered" evidence="1">
    <location>
        <begin position="148"/>
        <end position="172"/>
    </location>
</feature>